<proteinExistence type="predicted"/>
<evidence type="ECO:0000256" key="2">
    <source>
        <dbReference type="SAM" id="SignalP"/>
    </source>
</evidence>
<feature type="region of interest" description="Disordered" evidence="1">
    <location>
        <begin position="25"/>
        <end position="135"/>
    </location>
</feature>
<feature type="chain" id="PRO_5047398891" evidence="2">
    <location>
        <begin position="24"/>
        <end position="182"/>
    </location>
</feature>
<evidence type="ECO:0000313" key="3">
    <source>
        <dbReference type="EMBL" id="GAA5505189.1"/>
    </source>
</evidence>
<reference evidence="3 4" key="1">
    <citation type="submission" date="2024-02" db="EMBL/GenBank/DDBJ databases">
        <title>Rhodopirellula caenicola NBRC 110016.</title>
        <authorList>
            <person name="Ichikawa N."/>
            <person name="Katano-Makiyama Y."/>
            <person name="Hidaka K."/>
        </authorList>
    </citation>
    <scope>NUCLEOTIDE SEQUENCE [LARGE SCALE GENOMIC DNA]</scope>
    <source>
        <strain evidence="3 4">NBRC 110016</strain>
    </source>
</reference>
<feature type="signal peptide" evidence="2">
    <location>
        <begin position="1"/>
        <end position="23"/>
    </location>
</feature>
<evidence type="ECO:0000313" key="4">
    <source>
        <dbReference type="Proteomes" id="UP001416858"/>
    </source>
</evidence>
<sequence>MKSIILPAVFLLGGSFATSILVAQDPPADGPRDRDAVAKRQTLTTPASPLPRLASKSQSGSRPIANANRKHANAMAGGEADRVDASSRIPPATRTAGRRNRHRRRIQSRGRSARASPSGSPVAMKEAGGAGSTIGHGPNLFRRRLTCRRQSTVIPVWLSFRCRRSFGWPGLPNVLTRGCPQV</sequence>
<name>A0ABP9VJ01_9BACT</name>
<dbReference type="EMBL" id="BAABRO010000001">
    <property type="protein sequence ID" value="GAA5505189.1"/>
    <property type="molecule type" value="Genomic_DNA"/>
</dbReference>
<evidence type="ECO:0000256" key="1">
    <source>
        <dbReference type="SAM" id="MobiDB-lite"/>
    </source>
</evidence>
<comment type="caution">
    <text evidence="3">The sequence shown here is derived from an EMBL/GenBank/DDBJ whole genome shotgun (WGS) entry which is preliminary data.</text>
</comment>
<accession>A0ABP9VJ01</accession>
<gene>
    <name evidence="3" type="ORF">Rcae01_00630</name>
</gene>
<dbReference type="Proteomes" id="UP001416858">
    <property type="component" value="Unassembled WGS sequence"/>
</dbReference>
<keyword evidence="2" id="KW-0732">Signal</keyword>
<keyword evidence="4" id="KW-1185">Reference proteome</keyword>
<organism evidence="3 4">
    <name type="scientific">Novipirellula caenicola</name>
    <dbReference type="NCBI Taxonomy" id="1536901"/>
    <lineage>
        <taxon>Bacteria</taxon>
        <taxon>Pseudomonadati</taxon>
        <taxon>Planctomycetota</taxon>
        <taxon>Planctomycetia</taxon>
        <taxon>Pirellulales</taxon>
        <taxon>Pirellulaceae</taxon>
        <taxon>Novipirellula</taxon>
    </lineage>
</organism>
<feature type="compositionally biased region" description="Basic residues" evidence="1">
    <location>
        <begin position="96"/>
        <end position="112"/>
    </location>
</feature>
<protein>
    <submittedName>
        <fullName evidence="3">Uncharacterized protein</fullName>
    </submittedName>
</protein>